<dbReference type="PANTHER" id="PTHR21411">
    <property type="entry name" value="APONTIC"/>
    <property type="match status" value="1"/>
</dbReference>
<evidence type="ECO:0000313" key="7">
    <source>
        <dbReference type="EMBL" id="PZC78030.1"/>
    </source>
</evidence>
<protein>
    <recommendedName>
        <fullName evidence="2">Regulatory protein zeste</fullName>
    </recommendedName>
</protein>
<feature type="domain" description="Myb/SANT-like DNA-binding" evidence="6">
    <location>
        <begin position="7"/>
        <end position="84"/>
    </location>
</feature>
<evidence type="ECO:0000256" key="1">
    <source>
        <dbReference type="ARBA" id="ARBA00011764"/>
    </source>
</evidence>
<keyword evidence="8" id="KW-1185">Reference proteome</keyword>
<evidence type="ECO:0000256" key="2">
    <source>
        <dbReference type="ARBA" id="ARBA00016807"/>
    </source>
</evidence>
<comment type="function">
    <text evidence="5">Involved in transvection phenomena (= synapsis-dependent gene expression), where the synaptic pairing of chromosomes carrying genes with which zeste interacts influences the expression of these genes. Zeste binds to DNA and stimulates transcription from a nearby promoter.</text>
</comment>
<organism evidence="7 8">
    <name type="scientific">Helicoverpa armigera</name>
    <name type="common">Cotton bollworm</name>
    <name type="synonym">Heliothis armigera</name>
    <dbReference type="NCBI Taxonomy" id="29058"/>
    <lineage>
        <taxon>Eukaryota</taxon>
        <taxon>Metazoa</taxon>
        <taxon>Ecdysozoa</taxon>
        <taxon>Arthropoda</taxon>
        <taxon>Hexapoda</taxon>
        <taxon>Insecta</taxon>
        <taxon>Pterygota</taxon>
        <taxon>Neoptera</taxon>
        <taxon>Endopterygota</taxon>
        <taxon>Lepidoptera</taxon>
        <taxon>Glossata</taxon>
        <taxon>Ditrysia</taxon>
        <taxon>Noctuoidea</taxon>
        <taxon>Noctuidae</taxon>
        <taxon>Heliothinae</taxon>
        <taxon>Helicoverpa</taxon>
    </lineage>
</organism>
<dbReference type="Proteomes" id="UP000249218">
    <property type="component" value="Unassembled WGS sequence"/>
</dbReference>
<evidence type="ECO:0000256" key="4">
    <source>
        <dbReference type="ARBA" id="ARBA00023163"/>
    </source>
</evidence>
<dbReference type="EMBL" id="KZ149914">
    <property type="protein sequence ID" value="PZC78030.1"/>
    <property type="molecule type" value="Genomic_DNA"/>
</dbReference>
<evidence type="ECO:0000256" key="5">
    <source>
        <dbReference type="ARBA" id="ARBA00025466"/>
    </source>
</evidence>
<evidence type="ECO:0000256" key="3">
    <source>
        <dbReference type="ARBA" id="ARBA00023015"/>
    </source>
</evidence>
<dbReference type="InterPro" id="IPR028002">
    <property type="entry name" value="Myb_DNA-bind_5"/>
</dbReference>
<evidence type="ECO:0000313" key="8">
    <source>
        <dbReference type="Proteomes" id="UP000249218"/>
    </source>
</evidence>
<proteinExistence type="predicted"/>
<dbReference type="AlphaFoldDB" id="A0A2W1BYX7"/>
<gene>
    <name evidence="7" type="primary">HaOG202702</name>
    <name evidence="7" type="ORF">B5X24_HaOG202702</name>
</gene>
<name>A0A2W1BYX7_HELAM</name>
<dbReference type="PANTHER" id="PTHR21411:SF0">
    <property type="entry name" value="REGULATORY PROTEIN ZESTE"/>
    <property type="match status" value="1"/>
</dbReference>
<dbReference type="OrthoDB" id="3066195at2759"/>
<keyword evidence="3" id="KW-0805">Transcription regulation</keyword>
<keyword evidence="4" id="KW-0804">Transcription</keyword>
<dbReference type="Pfam" id="PF13873">
    <property type="entry name" value="Myb_DNA-bind_5"/>
    <property type="match status" value="1"/>
</dbReference>
<accession>A0A2W1BYX7</accession>
<comment type="subunit">
    <text evidence="1">Self-associates forming complexes of several hundred monomers.</text>
</comment>
<evidence type="ECO:0000259" key="6">
    <source>
        <dbReference type="Pfam" id="PF13873"/>
    </source>
</evidence>
<sequence>MDKKRERASNFDKAETRLLTELVTKYKYIIENKKTDAVTNKDKEAAWGRIASSFNATTSGTTTRSSKTLKLKYEGIKKATKKKMSCRRQELYRTGGGPSNAPDFDDVEEKVLAICSNIIGLEARNDSDNISDVIQPASVPLKIDLSQDDLNLKFKRFQETIQDSDIQIVMLNQETDEKDLNESASQNAEPTIIGTENGEDSYNKWGTWNPKALKSKINPVLKPTKASVTAKIDELSATRLELVHLQQEIAKKEHYFVEQEHELKMTHLRNEEIRKQELHNLMLKTMQQKD</sequence>
<reference evidence="7 8" key="1">
    <citation type="journal article" date="2017" name="BMC Biol.">
        <title>Genomic innovations, transcriptional plasticity and gene loss underlying the evolution and divergence of two highly polyphagous and invasive Helicoverpa pest species.</title>
        <authorList>
            <person name="Pearce S.L."/>
            <person name="Clarke D.F."/>
            <person name="East P.D."/>
            <person name="Elfekih S."/>
            <person name="Gordon K.H."/>
            <person name="Jermiin L.S."/>
            <person name="McGaughran A."/>
            <person name="Oakeshott J.G."/>
            <person name="Papanikolaou A."/>
            <person name="Perera O.P."/>
            <person name="Rane R.V."/>
            <person name="Richards S."/>
            <person name="Tay W.T."/>
            <person name="Walsh T.K."/>
            <person name="Anderson A."/>
            <person name="Anderson C.J."/>
            <person name="Asgari S."/>
            <person name="Board P.G."/>
            <person name="Bretschneider A."/>
            <person name="Campbell P.M."/>
            <person name="Chertemps T."/>
            <person name="Christeller J.T."/>
            <person name="Coppin C.W."/>
            <person name="Downes S.J."/>
            <person name="Duan G."/>
            <person name="Farnsworth C.A."/>
            <person name="Good R.T."/>
            <person name="Han L.B."/>
            <person name="Han Y.C."/>
            <person name="Hatje K."/>
            <person name="Horne I."/>
            <person name="Huang Y.P."/>
            <person name="Hughes D.S."/>
            <person name="Jacquin-Joly E."/>
            <person name="James W."/>
            <person name="Jhangiani S."/>
            <person name="Kollmar M."/>
            <person name="Kuwar S.S."/>
            <person name="Li S."/>
            <person name="Liu N.Y."/>
            <person name="Maibeche M.T."/>
            <person name="Miller J.R."/>
            <person name="Montagne N."/>
            <person name="Perry T."/>
            <person name="Qu J."/>
            <person name="Song S.V."/>
            <person name="Sutton G.G."/>
            <person name="Vogel H."/>
            <person name="Walenz B.P."/>
            <person name="Xu W."/>
            <person name="Zhang H.J."/>
            <person name="Zou Z."/>
            <person name="Batterham P."/>
            <person name="Edwards O.R."/>
            <person name="Feyereisen R."/>
            <person name="Gibbs R.A."/>
            <person name="Heckel D.G."/>
            <person name="McGrath A."/>
            <person name="Robin C."/>
            <person name="Scherer S.E."/>
            <person name="Worley K.C."/>
            <person name="Wu Y.D."/>
        </authorList>
    </citation>
    <scope>NUCLEOTIDE SEQUENCE [LARGE SCALE GENOMIC DNA]</scope>
    <source>
        <strain evidence="7">Harm_GR_Male_#8</strain>
        <tissue evidence="7">Whole organism</tissue>
    </source>
</reference>